<organism evidence="12 13">
    <name type="scientific">Calidifontibacter indicus</name>
    <dbReference type="NCBI Taxonomy" id="419650"/>
    <lineage>
        <taxon>Bacteria</taxon>
        <taxon>Bacillati</taxon>
        <taxon>Actinomycetota</taxon>
        <taxon>Actinomycetes</taxon>
        <taxon>Micrococcales</taxon>
        <taxon>Dermacoccaceae</taxon>
        <taxon>Calidifontibacter</taxon>
    </lineage>
</organism>
<dbReference type="SUPFAM" id="SSF52540">
    <property type="entry name" value="P-loop containing nucleoside triphosphate hydrolases"/>
    <property type="match status" value="1"/>
</dbReference>
<dbReference type="InterPro" id="IPR050095">
    <property type="entry name" value="ECF_ABC_transporter_ATP-bd"/>
</dbReference>
<keyword evidence="6 10" id="KW-0067">ATP-binding</keyword>
<protein>
    <recommendedName>
        <fullName evidence="10">ABC transporter ATP-binding protein</fullName>
    </recommendedName>
</protein>
<dbReference type="OrthoDB" id="9806471at2"/>
<dbReference type="Pfam" id="PF00005">
    <property type="entry name" value="ABC_tran"/>
    <property type="match status" value="1"/>
</dbReference>
<dbReference type="GO" id="GO:0006824">
    <property type="term" value="P:cobalt ion transport"/>
    <property type="evidence" value="ECO:0007669"/>
    <property type="project" value="InterPro"/>
</dbReference>
<keyword evidence="8 10" id="KW-0472">Membrane</keyword>
<evidence type="ECO:0000256" key="3">
    <source>
        <dbReference type="ARBA" id="ARBA00022448"/>
    </source>
</evidence>
<keyword evidence="13" id="KW-1185">Reference proteome</keyword>
<dbReference type="Gene3D" id="3.40.50.300">
    <property type="entry name" value="P-loop containing nucleotide triphosphate hydrolases"/>
    <property type="match status" value="1"/>
</dbReference>
<evidence type="ECO:0000256" key="6">
    <source>
        <dbReference type="ARBA" id="ARBA00022840"/>
    </source>
</evidence>
<gene>
    <name evidence="12" type="ORF">DFJ65_0434</name>
</gene>
<evidence type="ECO:0000256" key="9">
    <source>
        <dbReference type="ARBA" id="ARBA00025157"/>
    </source>
</evidence>
<dbReference type="NCBIfam" id="TIGR01166">
    <property type="entry name" value="cbiO"/>
    <property type="match status" value="1"/>
</dbReference>
<sequence>MSDRSQPPVLALQGVDVGYPGAPEVLDHATVEVRAGRRIAVLGANGSGKTTLLRTLAGALRPTAGQVLWHGTPLQHSRSRLNEHRQRVQFVGQDPDDQLVSADVRRDVSFGPMNLGLPVPEVRARVEEALALLDLLPLADRPVHHLSYGQRKRVALAGAMAMRPAVMLLDEPTAGVDDVGVRDALDALARLERAGTTVVVSTHDSDLAWAWADDVVLLQQGGIRQGSCAEVMSDADALTASRVAVPAVVRVGAALGLDLLAVDRPRTADDLVGLVHARG</sequence>
<evidence type="ECO:0000259" key="11">
    <source>
        <dbReference type="PROSITE" id="PS50893"/>
    </source>
</evidence>
<dbReference type="AlphaFoldDB" id="A0A3D9UM33"/>
<comment type="function">
    <text evidence="10">Part of an ABC transporter complex. Responsible for energy coupling to the transport system.</text>
</comment>
<dbReference type="PANTHER" id="PTHR43553:SF24">
    <property type="entry name" value="ENERGY-COUPLING FACTOR TRANSPORTER ATP-BINDING PROTEIN ECFA1"/>
    <property type="match status" value="1"/>
</dbReference>
<evidence type="ECO:0000256" key="7">
    <source>
        <dbReference type="ARBA" id="ARBA00022967"/>
    </source>
</evidence>
<dbReference type="SMART" id="SM00382">
    <property type="entry name" value="AAA"/>
    <property type="match status" value="1"/>
</dbReference>
<keyword evidence="4 10" id="KW-1003">Cell membrane</keyword>
<reference evidence="12 13" key="1">
    <citation type="submission" date="2018-08" db="EMBL/GenBank/DDBJ databases">
        <title>Sequencing the genomes of 1000 actinobacteria strains.</title>
        <authorList>
            <person name="Klenk H.-P."/>
        </authorList>
    </citation>
    <scope>NUCLEOTIDE SEQUENCE [LARGE SCALE GENOMIC DNA]</scope>
    <source>
        <strain evidence="12 13">DSM 22967</strain>
    </source>
</reference>
<dbReference type="InterPro" id="IPR003593">
    <property type="entry name" value="AAA+_ATPase"/>
</dbReference>
<evidence type="ECO:0000256" key="5">
    <source>
        <dbReference type="ARBA" id="ARBA00022741"/>
    </source>
</evidence>
<dbReference type="RefSeq" id="WP_115921600.1">
    <property type="nucleotide sequence ID" value="NZ_QTUA01000001.1"/>
</dbReference>
<feature type="domain" description="ABC transporter" evidence="11">
    <location>
        <begin position="10"/>
        <end position="245"/>
    </location>
</feature>
<dbReference type="Proteomes" id="UP000256253">
    <property type="component" value="Unassembled WGS sequence"/>
</dbReference>
<dbReference type="FunFam" id="3.40.50.300:FF:000224">
    <property type="entry name" value="Energy-coupling factor transporter ATP-binding protein EcfA"/>
    <property type="match status" value="1"/>
</dbReference>
<evidence type="ECO:0000256" key="2">
    <source>
        <dbReference type="ARBA" id="ARBA00005417"/>
    </source>
</evidence>
<dbReference type="PROSITE" id="PS50893">
    <property type="entry name" value="ABC_TRANSPORTER_2"/>
    <property type="match status" value="1"/>
</dbReference>
<evidence type="ECO:0000256" key="10">
    <source>
        <dbReference type="RuleBase" id="RU364103"/>
    </source>
</evidence>
<dbReference type="EMBL" id="QTUA01000001">
    <property type="protein sequence ID" value="REF29483.1"/>
    <property type="molecule type" value="Genomic_DNA"/>
</dbReference>
<evidence type="ECO:0000313" key="12">
    <source>
        <dbReference type="EMBL" id="REF29483.1"/>
    </source>
</evidence>
<dbReference type="CDD" id="cd03225">
    <property type="entry name" value="ABC_cobalt_CbiO_domain1"/>
    <property type="match status" value="1"/>
</dbReference>
<accession>A0A3D9UM33</accession>
<dbReference type="PANTHER" id="PTHR43553">
    <property type="entry name" value="HEAVY METAL TRANSPORTER"/>
    <property type="match status" value="1"/>
</dbReference>
<evidence type="ECO:0000256" key="8">
    <source>
        <dbReference type="ARBA" id="ARBA00023136"/>
    </source>
</evidence>
<evidence type="ECO:0000313" key="13">
    <source>
        <dbReference type="Proteomes" id="UP000256253"/>
    </source>
</evidence>
<dbReference type="GO" id="GO:0043190">
    <property type="term" value="C:ATP-binding cassette (ABC) transporter complex"/>
    <property type="evidence" value="ECO:0007669"/>
    <property type="project" value="TreeGrafter"/>
</dbReference>
<evidence type="ECO:0000256" key="4">
    <source>
        <dbReference type="ARBA" id="ARBA00022475"/>
    </source>
</evidence>
<dbReference type="InterPro" id="IPR017871">
    <property type="entry name" value="ABC_transporter-like_CS"/>
</dbReference>
<comment type="function">
    <text evidence="9">Probably part of an ABC transporter complex. Responsible for energy coupling to the transport system.</text>
</comment>
<name>A0A3D9UM33_9MICO</name>
<dbReference type="GO" id="GO:0005524">
    <property type="term" value="F:ATP binding"/>
    <property type="evidence" value="ECO:0007669"/>
    <property type="project" value="UniProtKB-UniRule"/>
</dbReference>
<dbReference type="GO" id="GO:0016887">
    <property type="term" value="F:ATP hydrolysis activity"/>
    <property type="evidence" value="ECO:0007669"/>
    <property type="project" value="InterPro"/>
</dbReference>
<dbReference type="InterPro" id="IPR015856">
    <property type="entry name" value="ABC_transpr_CbiO/EcfA_su"/>
</dbReference>
<evidence type="ECO:0000256" key="1">
    <source>
        <dbReference type="ARBA" id="ARBA00004202"/>
    </source>
</evidence>
<keyword evidence="7" id="KW-1278">Translocase</keyword>
<dbReference type="PROSITE" id="PS00211">
    <property type="entry name" value="ABC_TRANSPORTER_1"/>
    <property type="match status" value="1"/>
</dbReference>
<proteinExistence type="inferred from homology"/>
<comment type="caution">
    <text evidence="12">The sequence shown here is derived from an EMBL/GenBank/DDBJ whole genome shotgun (WGS) entry which is preliminary data.</text>
</comment>
<dbReference type="InterPro" id="IPR005876">
    <property type="entry name" value="Co_trans_ATP-bd"/>
</dbReference>
<comment type="subcellular location">
    <subcellularLocation>
        <location evidence="1 10">Cell membrane</location>
        <topology evidence="1 10">Peripheral membrane protein</topology>
    </subcellularLocation>
</comment>
<dbReference type="InterPro" id="IPR003439">
    <property type="entry name" value="ABC_transporter-like_ATP-bd"/>
</dbReference>
<keyword evidence="3 10" id="KW-0813">Transport</keyword>
<dbReference type="GO" id="GO:0042626">
    <property type="term" value="F:ATPase-coupled transmembrane transporter activity"/>
    <property type="evidence" value="ECO:0007669"/>
    <property type="project" value="TreeGrafter"/>
</dbReference>
<comment type="similarity">
    <text evidence="2 10">Belongs to the ABC transporter superfamily.</text>
</comment>
<dbReference type="InterPro" id="IPR027417">
    <property type="entry name" value="P-loop_NTPase"/>
</dbReference>
<keyword evidence="5 10" id="KW-0547">Nucleotide-binding</keyword>